<protein>
    <submittedName>
        <fullName evidence="1">Uncharacterized protein</fullName>
    </submittedName>
</protein>
<name>A0A8S5PZI2_9CAUD</name>
<organism evidence="1">
    <name type="scientific">Siphoviridae sp. ct2vX3</name>
    <dbReference type="NCBI Taxonomy" id="2825318"/>
    <lineage>
        <taxon>Viruses</taxon>
        <taxon>Duplodnaviria</taxon>
        <taxon>Heunggongvirae</taxon>
        <taxon>Uroviricota</taxon>
        <taxon>Caudoviricetes</taxon>
    </lineage>
</organism>
<sequence length="29" mass="3476">MKFPTPMVKELIGCRLKPIYKPVKLLRYL</sequence>
<accession>A0A8S5PZI2</accession>
<reference evidence="1" key="1">
    <citation type="journal article" date="2021" name="Proc. Natl. Acad. Sci. U.S.A.">
        <title>A Catalog of Tens of Thousands of Viruses from Human Metagenomes Reveals Hidden Associations with Chronic Diseases.</title>
        <authorList>
            <person name="Tisza M.J."/>
            <person name="Buck C.B."/>
        </authorList>
    </citation>
    <scope>NUCLEOTIDE SEQUENCE</scope>
    <source>
        <strain evidence="1">Ct2vX3</strain>
    </source>
</reference>
<evidence type="ECO:0000313" key="1">
    <source>
        <dbReference type="EMBL" id="DAE11676.1"/>
    </source>
</evidence>
<proteinExistence type="predicted"/>
<dbReference type="EMBL" id="BK015535">
    <property type="protein sequence ID" value="DAE11676.1"/>
    <property type="molecule type" value="Genomic_DNA"/>
</dbReference>